<name>A0A9P8TAB6_9ASCO</name>
<comment type="caution">
    <text evidence="1">The sequence shown here is derived from an EMBL/GenBank/DDBJ whole genome shotgun (WGS) entry which is preliminary data.</text>
</comment>
<reference evidence="1" key="2">
    <citation type="submission" date="2021-01" db="EMBL/GenBank/DDBJ databases">
        <authorList>
            <person name="Schikora-Tamarit M.A."/>
        </authorList>
    </citation>
    <scope>NUCLEOTIDE SEQUENCE</scope>
    <source>
        <strain evidence="1">CBS6075</strain>
    </source>
</reference>
<keyword evidence="2" id="KW-1185">Reference proteome</keyword>
<dbReference type="Proteomes" id="UP000769157">
    <property type="component" value="Unassembled WGS sequence"/>
</dbReference>
<dbReference type="AlphaFoldDB" id="A0A9P8TAB6"/>
<dbReference type="RefSeq" id="XP_046064892.1">
    <property type="nucleotide sequence ID" value="XM_046205283.1"/>
</dbReference>
<dbReference type="GeneID" id="70232389"/>
<reference evidence="1" key="1">
    <citation type="journal article" date="2021" name="Open Biol.">
        <title>Shared evolutionary footprints suggest mitochondrial oxidative damage underlies multiple complex I losses in fungi.</title>
        <authorList>
            <person name="Schikora-Tamarit M.A."/>
            <person name="Marcet-Houben M."/>
            <person name="Nosek J."/>
            <person name="Gabaldon T."/>
        </authorList>
    </citation>
    <scope>NUCLEOTIDE SEQUENCE</scope>
    <source>
        <strain evidence="1">CBS6075</strain>
    </source>
</reference>
<dbReference type="OrthoDB" id="8249012at2759"/>
<gene>
    <name evidence="1" type="ORF">OGAPHI_000421</name>
</gene>
<evidence type="ECO:0000313" key="2">
    <source>
        <dbReference type="Proteomes" id="UP000769157"/>
    </source>
</evidence>
<evidence type="ECO:0000313" key="1">
    <source>
        <dbReference type="EMBL" id="KAH3671716.1"/>
    </source>
</evidence>
<organism evidence="1 2">
    <name type="scientific">Ogataea philodendri</name>
    <dbReference type="NCBI Taxonomy" id="1378263"/>
    <lineage>
        <taxon>Eukaryota</taxon>
        <taxon>Fungi</taxon>
        <taxon>Dikarya</taxon>
        <taxon>Ascomycota</taxon>
        <taxon>Saccharomycotina</taxon>
        <taxon>Pichiomycetes</taxon>
        <taxon>Pichiales</taxon>
        <taxon>Pichiaceae</taxon>
        <taxon>Ogataea</taxon>
    </lineage>
</organism>
<dbReference type="PANTHER" id="PTHR21521">
    <property type="entry name" value="AMUN, ISOFORM A"/>
    <property type="match status" value="1"/>
</dbReference>
<protein>
    <submittedName>
        <fullName evidence="1">Uncharacterized protein</fullName>
    </submittedName>
</protein>
<proteinExistence type="predicted"/>
<dbReference type="PANTHER" id="PTHR21521:SF0">
    <property type="entry name" value="AMUN, ISOFORM A"/>
    <property type="match status" value="1"/>
</dbReference>
<sequence>MNARLQDSLLEFRNQHYSKFVKDIEKNGRKNEYSDGMSFTELDEWRTTTLSKTLHQRYKDTGILWLEKTELAKLMEWKLARGKFRATLEKLIQSNDPDSVKSFTDAAFQVLVDWTKSRSDASEPFPIVVRKAMDHACKLRGVGPATATLILSLSGPALRMSDLGAHDVPFFSDEVFEILNPSYGKIKYTAKEYIDLVLSKMAVFDAAKLQNVEEALWCLRKTEKIGKPSKSVEKLLDELRRTIALAPSEEKPSVKRRKIQS</sequence>
<accession>A0A9P8TAB6</accession>
<dbReference type="EMBL" id="JAEUBE010000055">
    <property type="protein sequence ID" value="KAH3671716.1"/>
    <property type="molecule type" value="Genomic_DNA"/>
</dbReference>